<keyword evidence="1" id="KW-0489">Methyltransferase</keyword>
<feature type="domain" description="SET" evidence="7">
    <location>
        <begin position="89"/>
        <end position="377"/>
    </location>
</feature>
<evidence type="ECO:0000313" key="9">
    <source>
        <dbReference type="Proteomes" id="UP000724874"/>
    </source>
</evidence>
<evidence type="ECO:0000256" key="5">
    <source>
        <dbReference type="ARBA" id="ARBA00044528"/>
    </source>
</evidence>
<dbReference type="Proteomes" id="UP000724874">
    <property type="component" value="Unassembled WGS sequence"/>
</dbReference>
<dbReference type="Gene3D" id="2.170.270.10">
    <property type="entry name" value="SET domain"/>
    <property type="match status" value="1"/>
</dbReference>
<dbReference type="GO" id="GO:0042799">
    <property type="term" value="F:histone H4K20 methyltransferase activity"/>
    <property type="evidence" value="ECO:0007669"/>
    <property type="project" value="TreeGrafter"/>
</dbReference>
<organism evidence="8 9">
    <name type="scientific">Gymnopilus junonius</name>
    <name type="common">Spectacular rustgill mushroom</name>
    <name type="synonym">Gymnopilus spectabilis subsp. junonius</name>
    <dbReference type="NCBI Taxonomy" id="109634"/>
    <lineage>
        <taxon>Eukaryota</taxon>
        <taxon>Fungi</taxon>
        <taxon>Dikarya</taxon>
        <taxon>Basidiomycota</taxon>
        <taxon>Agaricomycotina</taxon>
        <taxon>Agaricomycetes</taxon>
        <taxon>Agaricomycetidae</taxon>
        <taxon>Agaricales</taxon>
        <taxon>Agaricineae</taxon>
        <taxon>Hymenogastraceae</taxon>
        <taxon>Gymnopilus</taxon>
    </lineage>
</organism>
<dbReference type="SMART" id="SM00317">
    <property type="entry name" value="SET"/>
    <property type="match status" value="1"/>
</dbReference>
<dbReference type="GO" id="GO:0045814">
    <property type="term" value="P:negative regulation of gene expression, epigenetic"/>
    <property type="evidence" value="ECO:0007669"/>
    <property type="project" value="TreeGrafter"/>
</dbReference>
<sequence length="434" mass="48273">MPFSPPEEELTQAVIDLKSSNPQLGISKVHALLLRSYPDWVVSEKRTRKVLQSQGLIVSPTPSFFGIPEPAVYPSSSVIHSLDVHQWSAKIDVKYFNKKKGKGLVAISDIEEGETVWREDPFIIAPEWEIFDMQQKSTACSYCTTPLLPDSPLVNPCTASSSSSYCPARFCNRLCTARSGKTHPLVCPVQNPASVPLIKYAKDIQWMALHALTQCTSRILQANQLKDPSTLNSDWEIVTGLAELGLEDRFKYSFKSAASPEPDRPTWQKAFKLYIEAFKEPKSPQAKKKLDQILKNPLPAHIDAELFSYEGFLRGLGRMSLNLEAHGGLYAVHSHLNHSCDPNISVRHLDQRNSLSRITVIAKRPIKAGEELLVTYVNPKLGFKARQDELKGWGFGACICSRCVEEAKMISQAPATNDELDDLESELKAGLGVV</sequence>
<evidence type="ECO:0000256" key="6">
    <source>
        <dbReference type="ARBA" id="ARBA00048619"/>
    </source>
</evidence>
<evidence type="ECO:0000256" key="2">
    <source>
        <dbReference type="ARBA" id="ARBA00022679"/>
    </source>
</evidence>
<dbReference type="AlphaFoldDB" id="A0A9P5TM14"/>
<dbReference type="InterPro" id="IPR046341">
    <property type="entry name" value="SET_dom_sf"/>
</dbReference>
<dbReference type="PANTHER" id="PTHR46402:SF2">
    <property type="entry name" value="HISTONE-LYSINE N-TRIMETHYLTRANSFERASE SMYD5"/>
    <property type="match status" value="1"/>
</dbReference>
<dbReference type="PROSITE" id="PS50280">
    <property type="entry name" value="SET"/>
    <property type="match status" value="1"/>
</dbReference>
<dbReference type="InterPro" id="IPR001214">
    <property type="entry name" value="SET_dom"/>
</dbReference>
<dbReference type="SUPFAM" id="SSF82199">
    <property type="entry name" value="SET domain"/>
    <property type="match status" value="1"/>
</dbReference>
<dbReference type="EMBL" id="JADNYJ010000047">
    <property type="protein sequence ID" value="KAF8900453.1"/>
    <property type="molecule type" value="Genomic_DNA"/>
</dbReference>
<evidence type="ECO:0000313" key="8">
    <source>
        <dbReference type="EMBL" id="KAF8900453.1"/>
    </source>
</evidence>
<proteinExistence type="predicted"/>
<evidence type="ECO:0000256" key="3">
    <source>
        <dbReference type="ARBA" id="ARBA00022691"/>
    </source>
</evidence>
<dbReference type="OrthoDB" id="438641at2759"/>
<dbReference type="GO" id="GO:0032259">
    <property type="term" value="P:methylation"/>
    <property type="evidence" value="ECO:0007669"/>
    <property type="project" value="UniProtKB-KW"/>
</dbReference>
<comment type="caution">
    <text evidence="8">The sequence shown here is derived from an EMBL/GenBank/DDBJ whole genome shotgun (WGS) entry which is preliminary data.</text>
</comment>
<evidence type="ECO:0000256" key="4">
    <source>
        <dbReference type="ARBA" id="ARBA00042380"/>
    </source>
</evidence>
<gene>
    <name evidence="8" type="ORF">CPB84DRAFT_1778956</name>
</gene>
<dbReference type="PANTHER" id="PTHR46402">
    <property type="entry name" value="SET AND MYND DOMAIN-CONTAINING PROTEIN 5"/>
    <property type="match status" value="1"/>
</dbReference>
<evidence type="ECO:0000256" key="1">
    <source>
        <dbReference type="ARBA" id="ARBA00022603"/>
    </source>
</evidence>
<dbReference type="Pfam" id="PF00856">
    <property type="entry name" value="SET"/>
    <property type="match status" value="1"/>
</dbReference>
<dbReference type="CDD" id="cd20071">
    <property type="entry name" value="SET_SMYD"/>
    <property type="match status" value="1"/>
</dbReference>
<reference evidence="8" key="1">
    <citation type="submission" date="2020-11" db="EMBL/GenBank/DDBJ databases">
        <authorList>
            <consortium name="DOE Joint Genome Institute"/>
            <person name="Ahrendt S."/>
            <person name="Riley R."/>
            <person name="Andreopoulos W."/>
            <person name="LaButti K."/>
            <person name="Pangilinan J."/>
            <person name="Ruiz-duenas F.J."/>
            <person name="Barrasa J.M."/>
            <person name="Sanchez-Garcia M."/>
            <person name="Camarero S."/>
            <person name="Miyauchi S."/>
            <person name="Serrano A."/>
            <person name="Linde D."/>
            <person name="Babiker R."/>
            <person name="Drula E."/>
            <person name="Ayuso-Fernandez I."/>
            <person name="Pacheco R."/>
            <person name="Padilla G."/>
            <person name="Ferreira P."/>
            <person name="Barriuso J."/>
            <person name="Kellner H."/>
            <person name="Castanera R."/>
            <person name="Alfaro M."/>
            <person name="Ramirez L."/>
            <person name="Pisabarro A.G."/>
            <person name="Kuo A."/>
            <person name="Tritt A."/>
            <person name="Lipzen A."/>
            <person name="He G."/>
            <person name="Yan M."/>
            <person name="Ng V."/>
            <person name="Cullen D."/>
            <person name="Martin F."/>
            <person name="Rosso M.-N."/>
            <person name="Henrissat B."/>
            <person name="Hibbett D."/>
            <person name="Martinez A.T."/>
            <person name="Grigoriev I.V."/>
        </authorList>
    </citation>
    <scope>NUCLEOTIDE SEQUENCE</scope>
    <source>
        <strain evidence="8">AH 44721</strain>
    </source>
</reference>
<evidence type="ECO:0000259" key="7">
    <source>
        <dbReference type="PROSITE" id="PS50280"/>
    </source>
</evidence>
<dbReference type="Gene3D" id="6.10.140.2220">
    <property type="match status" value="1"/>
</dbReference>
<keyword evidence="2" id="KW-0808">Transferase</keyword>
<keyword evidence="9" id="KW-1185">Reference proteome</keyword>
<dbReference type="Gene3D" id="1.10.220.160">
    <property type="match status" value="1"/>
</dbReference>
<protein>
    <recommendedName>
        <fullName evidence="5">Histone-lysine N-methyltransferase SET5</fullName>
    </recommendedName>
    <alternativeName>
        <fullName evidence="4">SET domain-containing protein 5</fullName>
    </alternativeName>
</protein>
<name>A0A9P5TM14_GYMJU</name>
<accession>A0A9P5TM14</accession>
<comment type="catalytic activity">
    <reaction evidence="6">
        <text>L-lysyl-[histone] + S-adenosyl-L-methionine = N(6)-methyl-L-lysyl-[histone] + S-adenosyl-L-homocysteine + H(+)</text>
        <dbReference type="Rhea" id="RHEA:10024"/>
        <dbReference type="Rhea" id="RHEA-COMP:9845"/>
        <dbReference type="Rhea" id="RHEA-COMP:9846"/>
        <dbReference type="ChEBI" id="CHEBI:15378"/>
        <dbReference type="ChEBI" id="CHEBI:29969"/>
        <dbReference type="ChEBI" id="CHEBI:57856"/>
        <dbReference type="ChEBI" id="CHEBI:59789"/>
        <dbReference type="ChEBI" id="CHEBI:61929"/>
    </reaction>
    <physiologicalReaction direction="left-to-right" evidence="6">
        <dbReference type="Rhea" id="RHEA:10025"/>
    </physiologicalReaction>
</comment>
<keyword evidence="3" id="KW-0949">S-adenosyl-L-methionine</keyword>